<dbReference type="EMBL" id="BDJK01000055">
    <property type="protein sequence ID" value="GAV23791.1"/>
    <property type="molecule type" value="Genomic_DNA"/>
</dbReference>
<dbReference type="OrthoDB" id="9801120at2"/>
<dbReference type="GO" id="GO:0042364">
    <property type="term" value="P:water-soluble vitamin biosynthetic process"/>
    <property type="evidence" value="ECO:0007669"/>
    <property type="project" value="UniProtKB-ARBA"/>
</dbReference>
<evidence type="ECO:0000256" key="3">
    <source>
        <dbReference type="ARBA" id="ARBA00022691"/>
    </source>
</evidence>
<evidence type="ECO:0000256" key="4">
    <source>
        <dbReference type="ARBA" id="ARBA00022723"/>
    </source>
</evidence>
<reference evidence="9" key="1">
    <citation type="submission" date="2016-12" db="EMBL/GenBank/DDBJ databases">
        <title>Draft Genome Sequences od Carboxydothermus pertinax and islandicus, Hydrogenogenic Carboxydotrophic Bacteria.</title>
        <authorList>
            <person name="Fukuyama Y."/>
            <person name="Ohmae K."/>
            <person name="Yoneda Y."/>
            <person name="Yoshida T."/>
            <person name="Sako Y."/>
        </authorList>
    </citation>
    <scope>NUCLEOTIDE SEQUENCE [LARGE SCALE GENOMIC DNA]</scope>
    <source>
        <strain evidence="9">Ug1</strain>
    </source>
</reference>
<proteinExistence type="predicted"/>
<keyword evidence="9" id="KW-1185">Reference proteome</keyword>
<evidence type="ECO:0000313" key="9">
    <source>
        <dbReference type="Proteomes" id="UP000187485"/>
    </source>
</evidence>
<dbReference type="Gene3D" id="3.20.20.70">
    <property type="entry name" value="Aldolase class I"/>
    <property type="match status" value="1"/>
</dbReference>
<dbReference type="SFLD" id="SFLDG01060">
    <property type="entry name" value="BATS_domain_containing"/>
    <property type="match status" value="1"/>
</dbReference>
<dbReference type="PANTHER" id="PTHR43583">
    <property type="entry name" value="2-IMINOACETATE SYNTHASE"/>
    <property type="match status" value="1"/>
</dbReference>
<keyword evidence="3" id="KW-0949">S-adenosyl-L-methionine</keyword>
<keyword evidence="2" id="KW-0004">4Fe-4S</keyword>
<evidence type="ECO:0000256" key="1">
    <source>
        <dbReference type="ARBA" id="ARBA00001966"/>
    </source>
</evidence>
<dbReference type="InterPro" id="IPR013785">
    <property type="entry name" value="Aldolase_TIM"/>
</dbReference>
<dbReference type="InterPro" id="IPR024007">
    <property type="entry name" value="FeFe-hyd_mat_HydG"/>
</dbReference>
<sequence>MNINDILLTVQQAYTETYMSKNLTKLKINELFQKLQWGERLSLTDVGLVFLNDHDELDQALFGYARKVKEKIYGRRIVLFAPLYLSNYCINNCSYCSFRKQNDKITRIRLELKQAVKEAQVIRDMGHTRILLVMGEEPEDKTLLYLEKIIPAIYEQVDIRRINVNIAPLTTDGFRRLKNLKIGTYQLFQESYNSEIYQEVHLSGPKKDFIWRLSAIDRALEAGIDDVGIGALFGLGDPLFELLGVIAHADYLKKKYGIGPHTVSVPRLKPAVNAIFANEFKISDYKFKKIVALLRIMLPYTGIILSTREPQDLRDELVELGVSQMSAASRTGPGEYGRDNKEEVTHQFLLSDHRSLEEIVNVLLEKGFLPSFCTACYRSQRTGKKFMGLADRGKIKDFCTPNALFSFGEYLFEIKDKHPELFIKGNNFLTEMVKTLPNSEKIKEALIDILNGKKDVFI</sequence>
<dbReference type="STRING" id="870242.cpu_23010"/>
<keyword evidence="6" id="KW-0411">Iron-sulfur</keyword>
<dbReference type="SUPFAM" id="SSF102114">
    <property type="entry name" value="Radical SAM enzymes"/>
    <property type="match status" value="1"/>
</dbReference>
<dbReference type="Proteomes" id="UP000187485">
    <property type="component" value="Unassembled WGS sequence"/>
</dbReference>
<dbReference type="InterPro" id="IPR007197">
    <property type="entry name" value="rSAM"/>
</dbReference>
<dbReference type="PROSITE" id="PS51918">
    <property type="entry name" value="RADICAL_SAM"/>
    <property type="match status" value="1"/>
</dbReference>
<dbReference type="SFLD" id="SFLDF00319">
    <property type="entry name" value="Fe_hydrogenase_maturase_(HydG"/>
    <property type="match status" value="1"/>
</dbReference>
<dbReference type="GO" id="GO:0044272">
    <property type="term" value="P:sulfur compound biosynthetic process"/>
    <property type="evidence" value="ECO:0007669"/>
    <property type="project" value="UniProtKB-ARBA"/>
</dbReference>
<keyword evidence="4" id="KW-0479">Metal-binding</keyword>
<dbReference type="GO" id="GO:0003824">
    <property type="term" value="F:catalytic activity"/>
    <property type="evidence" value="ECO:0007669"/>
    <property type="project" value="InterPro"/>
</dbReference>
<feature type="domain" description="Radical SAM core" evidence="7">
    <location>
        <begin position="75"/>
        <end position="308"/>
    </location>
</feature>
<dbReference type="InterPro" id="IPR010722">
    <property type="entry name" value="BATS_dom"/>
</dbReference>
<protein>
    <submittedName>
        <fullName evidence="8">[FeFe] hydrogenase H-cluster radical SAM maturase HydG</fullName>
    </submittedName>
</protein>
<gene>
    <name evidence="8" type="ORF">cpu_23010</name>
</gene>
<dbReference type="InterPro" id="IPR034428">
    <property type="entry name" value="ThiH/NoCL/HydG-like"/>
</dbReference>
<comment type="caution">
    <text evidence="8">The sequence shown here is derived from an EMBL/GenBank/DDBJ whole genome shotgun (WGS) entry which is preliminary data.</text>
</comment>
<evidence type="ECO:0000256" key="5">
    <source>
        <dbReference type="ARBA" id="ARBA00023004"/>
    </source>
</evidence>
<dbReference type="SMART" id="SM00876">
    <property type="entry name" value="BATS"/>
    <property type="match status" value="1"/>
</dbReference>
<keyword evidence="5" id="KW-0408">Iron</keyword>
<accession>A0A1L8CY36</accession>
<organism evidence="8 9">
    <name type="scientific">Carboxydothermus pertinax</name>
    <dbReference type="NCBI Taxonomy" id="870242"/>
    <lineage>
        <taxon>Bacteria</taxon>
        <taxon>Bacillati</taxon>
        <taxon>Bacillota</taxon>
        <taxon>Clostridia</taxon>
        <taxon>Thermoanaerobacterales</taxon>
        <taxon>Thermoanaerobacteraceae</taxon>
        <taxon>Carboxydothermus</taxon>
    </lineage>
</organism>
<dbReference type="RefSeq" id="WP_077177335.1">
    <property type="nucleotide sequence ID" value="NZ_BDJK01000055.1"/>
</dbReference>
<dbReference type="InterPro" id="IPR058240">
    <property type="entry name" value="rSAM_sf"/>
</dbReference>
<evidence type="ECO:0000256" key="2">
    <source>
        <dbReference type="ARBA" id="ARBA00022485"/>
    </source>
</evidence>
<name>A0A1L8CY36_9THEO</name>
<dbReference type="SFLD" id="SFLDG01081">
    <property type="entry name" value="cleavage_of_the_Ca-Cb_bond_in"/>
    <property type="match status" value="1"/>
</dbReference>
<dbReference type="CDD" id="cd01335">
    <property type="entry name" value="Radical_SAM"/>
    <property type="match status" value="1"/>
</dbReference>
<dbReference type="AlphaFoldDB" id="A0A1L8CY36"/>
<evidence type="ECO:0000313" key="8">
    <source>
        <dbReference type="EMBL" id="GAV23791.1"/>
    </source>
</evidence>
<dbReference type="GO" id="GO:0051539">
    <property type="term" value="F:4 iron, 4 sulfur cluster binding"/>
    <property type="evidence" value="ECO:0007669"/>
    <property type="project" value="UniProtKB-KW"/>
</dbReference>
<dbReference type="PANTHER" id="PTHR43583:SF2">
    <property type="entry name" value="THIAZOLE BIOSYNTHESIS PROTEIN"/>
    <property type="match status" value="1"/>
</dbReference>
<dbReference type="NCBIfam" id="TIGR03955">
    <property type="entry name" value="rSAM_HydG"/>
    <property type="match status" value="1"/>
</dbReference>
<dbReference type="Pfam" id="PF06968">
    <property type="entry name" value="BATS"/>
    <property type="match status" value="1"/>
</dbReference>
<evidence type="ECO:0000256" key="6">
    <source>
        <dbReference type="ARBA" id="ARBA00023014"/>
    </source>
</evidence>
<evidence type="ECO:0000259" key="7">
    <source>
        <dbReference type="PROSITE" id="PS51918"/>
    </source>
</evidence>
<dbReference type="GO" id="GO:0046872">
    <property type="term" value="F:metal ion binding"/>
    <property type="evidence" value="ECO:0007669"/>
    <property type="project" value="UniProtKB-KW"/>
</dbReference>
<dbReference type="Pfam" id="PF04055">
    <property type="entry name" value="Radical_SAM"/>
    <property type="match status" value="1"/>
</dbReference>
<dbReference type="SFLD" id="SFLDS00029">
    <property type="entry name" value="Radical_SAM"/>
    <property type="match status" value="1"/>
</dbReference>
<comment type="cofactor">
    <cofactor evidence="1">
        <name>[4Fe-4S] cluster</name>
        <dbReference type="ChEBI" id="CHEBI:49883"/>
    </cofactor>
</comment>